<evidence type="ECO:0000259" key="5">
    <source>
        <dbReference type="Pfam" id="PF13649"/>
    </source>
</evidence>
<dbReference type="CDD" id="cd02440">
    <property type="entry name" value="AdoMet_MTases"/>
    <property type="match status" value="1"/>
</dbReference>
<dbReference type="InterPro" id="IPR001296">
    <property type="entry name" value="Glyco_trans_1"/>
</dbReference>
<dbReference type="InterPro" id="IPR019734">
    <property type="entry name" value="TPR_rpt"/>
</dbReference>
<accession>A0A8D4VQQ3</accession>
<evidence type="ECO:0000259" key="3">
    <source>
        <dbReference type="Pfam" id="PF00535"/>
    </source>
</evidence>
<keyword evidence="7" id="KW-1185">Reference proteome</keyword>
<name>A0A8D4VQQ3_9GAMM</name>
<reference evidence="6" key="1">
    <citation type="submission" date="2019-06" db="EMBL/GenBank/DDBJ databases">
        <title>Complete genome sequence of Methylogaea oryzae strain JCM16910.</title>
        <authorList>
            <person name="Asakawa S."/>
        </authorList>
    </citation>
    <scope>NUCLEOTIDE SEQUENCE</scope>
    <source>
        <strain evidence="6">E10</strain>
    </source>
</reference>
<dbReference type="InterPro" id="IPR028098">
    <property type="entry name" value="Glyco_trans_4-like_N"/>
</dbReference>
<dbReference type="GO" id="GO:0016757">
    <property type="term" value="F:glycosyltransferase activity"/>
    <property type="evidence" value="ECO:0007669"/>
    <property type="project" value="InterPro"/>
</dbReference>
<dbReference type="InterPro" id="IPR050194">
    <property type="entry name" value="Glycosyltransferase_grp1"/>
</dbReference>
<protein>
    <recommendedName>
        <fullName evidence="8">Glycosyltransferase</fullName>
    </recommendedName>
</protein>
<dbReference type="Pfam" id="PF00535">
    <property type="entry name" value="Glycos_transf_2"/>
    <property type="match status" value="1"/>
</dbReference>
<dbReference type="KEGG" id="moz:MoryE10_21950"/>
<feature type="compositionally biased region" description="Low complexity" evidence="1">
    <location>
        <begin position="949"/>
        <end position="967"/>
    </location>
</feature>
<feature type="region of interest" description="Disordered" evidence="1">
    <location>
        <begin position="948"/>
        <end position="969"/>
    </location>
</feature>
<evidence type="ECO:0000313" key="7">
    <source>
        <dbReference type="Proteomes" id="UP000824988"/>
    </source>
</evidence>
<dbReference type="SMART" id="SM00028">
    <property type="entry name" value="TPR"/>
    <property type="match status" value="5"/>
</dbReference>
<dbReference type="InterPro" id="IPR001173">
    <property type="entry name" value="Glyco_trans_2-like"/>
</dbReference>
<dbReference type="EMBL" id="AP019782">
    <property type="protein sequence ID" value="BBL71589.1"/>
    <property type="molecule type" value="Genomic_DNA"/>
</dbReference>
<organism evidence="6 7">
    <name type="scientific">Methylogaea oryzae</name>
    <dbReference type="NCBI Taxonomy" id="1295382"/>
    <lineage>
        <taxon>Bacteria</taxon>
        <taxon>Pseudomonadati</taxon>
        <taxon>Pseudomonadota</taxon>
        <taxon>Gammaproteobacteria</taxon>
        <taxon>Methylococcales</taxon>
        <taxon>Methylococcaceae</taxon>
        <taxon>Methylogaea</taxon>
    </lineage>
</organism>
<feature type="domain" description="Glycosyltransferase subfamily 4-like N-terminal" evidence="4">
    <location>
        <begin position="1387"/>
        <end position="1598"/>
    </location>
</feature>
<evidence type="ECO:0000259" key="2">
    <source>
        <dbReference type="Pfam" id="PF00534"/>
    </source>
</evidence>
<evidence type="ECO:0000256" key="1">
    <source>
        <dbReference type="SAM" id="MobiDB-lite"/>
    </source>
</evidence>
<dbReference type="CDD" id="cd00761">
    <property type="entry name" value="Glyco_tranf_GTA_type"/>
    <property type="match status" value="1"/>
</dbReference>
<dbReference type="Pfam" id="PF00534">
    <property type="entry name" value="Glycos_transf_1"/>
    <property type="match status" value="1"/>
</dbReference>
<gene>
    <name evidence="6" type="ORF">MoryE10_21950</name>
</gene>
<evidence type="ECO:0000259" key="4">
    <source>
        <dbReference type="Pfam" id="PF13439"/>
    </source>
</evidence>
<dbReference type="PANTHER" id="PTHR45947:SF13">
    <property type="entry name" value="TRANSFERASE"/>
    <property type="match status" value="1"/>
</dbReference>
<dbReference type="PANTHER" id="PTHR45947">
    <property type="entry name" value="SULFOQUINOVOSYL TRANSFERASE SQD2"/>
    <property type="match status" value="1"/>
</dbReference>
<sequence length="1903" mass="210055">MSTLEQAIRHHQQGQLEQAESIYRQLLQADAHDGEATHLLGLVEVQKGNLEIGESLLQRAVSLAAEQPLYRFNHALVLAEMRQWPAALAELRSVLEIAPHYPDAYLQAAMMCLNLENVADARWLLALALADAPGDAAVWLALAQAHGQGGNISAALACCEQARSLEPEDAGILAQQESLRSAAPGAVAQLVPNGDEAALDIAVARILRGDELAANELLPLLCQGPKALRIDANFALAGAYCRRPQADLDKASVHIQRAWLLSGFAERVFPLYVDIHLALGNLPRVQEANKRLGLAHLEAGRIAKGLAQLHQAQYAYPINAQIDRVEFDFDTIDAVIRSAAPLQLPARAIAPPEGRRIKVGYLMFGVTQTNSVIVKNTLVFARHHDRSRFDVTFYIPESENAVFNSPQGVGILNTLKQFNCRAVMAPDAGDDAESLHRLAQRIHNEGVDILIDVAALADYQRFYLTCLKPAPLLAGTLWGPPQQFTPPTLDFTIAGTRHPSIDAMADCEPVEIHFTLSDVATATPYPRQKFDIPKQAFLLASSGRHVKFQGREFWQAIIGWLAANDNFHFIAIGLEQNQAPAEAQTAPDEVRQRIHYTGWRTDCLSLVAMADTVIDTYPTGGGYALAEAMALGIPTLLFKNDYEAPFDPVNWSPMEEYVDIPELLLERGDFEHAGRLIAKLAADADYRHRLGQQCRDTIQAQSDPATLVRQCEDIYLRRIAERSLSPDNSGLPTAMRSNLSYWQQIQEDDYFEHHPCYGGLRAFDQDEQIVQKYLPLTSDMAMVEIGCGYGRDVLRFSPLVKHVYGIDVSRKILDKALSFLSDHGVRNFTPVLAENWEQHIPDGIDLVWSIVVFQHLTKDLVRNYIFGLAKKLSAKGRFVCQFSDDSGGTYDADLRKYEPSVRWTREEIEALVAEAGLTLFSLDSEQATPTCLWHWAYFGKEPAAQSDTPAAPASVATAPSGAAASERASNEHRPTFSVLVPTYNQAHFLPTALDSLIAQTYADWEAVVVNDGSSDDTAQILADYAARDPRFRVFNKPNGGTASALNEALRHARGEWICWLSTDDYFETDKLAVHHAAFGQYPGIRFFHTGYNVQDDFEGRKYPAQIDFKELVPHPELQLIRLFDLNYINGISIAAHRSVFDQLGNFTHRYRHGQDFDMWLRISAHYPTVYLERKTCTTHVYAEQATHRSMMTGIIDSAVACLEFINDNDFPALFPFSDLSRAEAARMAVEAVFVCLLKPSSYLRQCGFAVPLAEMLAEWLAQTNDAELQAYCRRLVDVYVEENPIWPVPAKLRTALLNLRQPRAAAYRRRDPLRLLEEHCQDLADGADSGDAEALAQYLAAEKKRAAAGRDAHPAQAVPAPTDAASPGLRPAMNILLVVHNFLPRNYGGVEVYSYRLAQQLRSLGHTVSVFYGLYQPGQNALRLEESHLDGLRVFTLVHGFADGLELQISHADIESAFAQFLAAEAFDVVHFQHLMNLPLLLLPTAKNTGSAVCVTLHDSYLLCQRLHCHIPGELAVCSGPENGAKCARCLTIGSDARYSEEDLQRVAEGIEIRNKVAHNLLLETADLITAPSQFIASQFIRYGVPADRIAVAPLGVEPVAGSRRGNLPDRTIVFGYLGSIQEVKNPVLLVEAFKDVGGNAALRIYGDGSVHDVGALLDAIGDDARISYHGPYRPGQLGEILSAMDVVVQPSLVESYGLVVREAMSAGVPVIASRAGALPESVDHLHNGLLFESGNGAELRAWLQYCVDQPERIEALRQGIVAPLTIAGDAAQWERRYGALRERPAEHAADEPQAWDFDAGLPALLAQSRELIDQGRFEEAMAALQPALQACPENPDILVMLARLALAAGMADEAREFMEEAAMQSIEGTQKVHELGSALLHEGRMEEAKLVLDLLKQRMQPR</sequence>
<dbReference type="Pfam" id="PF14559">
    <property type="entry name" value="TPR_19"/>
    <property type="match status" value="2"/>
</dbReference>
<feature type="domain" description="Glycosyl transferase family 1" evidence="2">
    <location>
        <begin position="1606"/>
        <end position="1756"/>
    </location>
</feature>
<dbReference type="Proteomes" id="UP000824988">
    <property type="component" value="Chromosome"/>
</dbReference>
<dbReference type="Pfam" id="PF13432">
    <property type="entry name" value="TPR_16"/>
    <property type="match status" value="1"/>
</dbReference>
<dbReference type="Pfam" id="PF13649">
    <property type="entry name" value="Methyltransf_25"/>
    <property type="match status" value="1"/>
</dbReference>
<feature type="domain" description="Glycosyltransferase 2-like" evidence="3">
    <location>
        <begin position="977"/>
        <end position="1143"/>
    </location>
</feature>
<dbReference type="InterPro" id="IPR041698">
    <property type="entry name" value="Methyltransf_25"/>
</dbReference>
<evidence type="ECO:0008006" key="8">
    <source>
        <dbReference type="Google" id="ProtNLM"/>
    </source>
</evidence>
<dbReference type="RefSeq" id="WP_221047051.1">
    <property type="nucleotide sequence ID" value="NZ_AP019782.1"/>
</dbReference>
<proteinExistence type="predicted"/>
<feature type="domain" description="Methyltransferase" evidence="5">
    <location>
        <begin position="783"/>
        <end position="870"/>
    </location>
</feature>
<evidence type="ECO:0000313" key="6">
    <source>
        <dbReference type="EMBL" id="BBL71589.1"/>
    </source>
</evidence>
<dbReference type="Pfam" id="PF13439">
    <property type="entry name" value="Glyco_transf_4"/>
    <property type="match status" value="1"/>
</dbReference>